<evidence type="ECO:0000256" key="6">
    <source>
        <dbReference type="SAM" id="Phobius"/>
    </source>
</evidence>
<dbReference type="InterPro" id="IPR044492">
    <property type="entry name" value="P_typ_ATPase_HD_dom"/>
</dbReference>
<dbReference type="Gene3D" id="2.70.150.10">
    <property type="entry name" value="Calcium-transporting ATPase, cytoplasmic transduction domain A"/>
    <property type="match status" value="1"/>
</dbReference>
<dbReference type="Gene3D" id="3.40.1110.10">
    <property type="entry name" value="Calcium-transporting ATPase, cytoplasmic domain N"/>
    <property type="match status" value="1"/>
</dbReference>
<dbReference type="InterPro" id="IPR059000">
    <property type="entry name" value="ATPase_P-type_domA"/>
</dbReference>
<keyword evidence="5 6" id="KW-0472">Membrane</keyword>
<dbReference type="InterPro" id="IPR036412">
    <property type="entry name" value="HAD-like_sf"/>
</dbReference>
<dbReference type="STRING" id="1122934.SAMN02745691_01243"/>
<dbReference type="Gene3D" id="3.40.50.1000">
    <property type="entry name" value="HAD superfamily/HAD-like"/>
    <property type="match status" value="1"/>
</dbReference>
<dbReference type="InterPro" id="IPR023299">
    <property type="entry name" value="ATPase_P-typ_cyto_dom_N"/>
</dbReference>
<dbReference type="Pfam" id="PF00702">
    <property type="entry name" value="Hydrolase"/>
    <property type="match status" value="1"/>
</dbReference>
<dbReference type="PRINTS" id="PR00119">
    <property type="entry name" value="CATATPASE"/>
</dbReference>
<evidence type="ECO:0000256" key="3">
    <source>
        <dbReference type="ARBA" id="ARBA00022967"/>
    </source>
</evidence>
<dbReference type="InterPro" id="IPR008250">
    <property type="entry name" value="ATPase_P-typ_transduc_dom_A_sf"/>
</dbReference>
<feature type="domain" description="P-type ATPase A" evidence="7">
    <location>
        <begin position="99"/>
        <end position="197"/>
    </location>
</feature>
<reference evidence="8 9" key="1">
    <citation type="submission" date="2016-11" db="EMBL/GenBank/DDBJ databases">
        <authorList>
            <person name="Jaros S."/>
            <person name="Januszkiewicz K."/>
            <person name="Wedrychowicz H."/>
        </authorList>
    </citation>
    <scope>NUCLEOTIDE SEQUENCE [LARGE SCALE GENOMIC DNA]</scope>
    <source>
        <strain evidence="8 9">DSM 15970</strain>
    </source>
</reference>
<keyword evidence="4 6" id="KW-1133">Transmembrane helix</keyword>
<dbReference type="Pfam" id="PF00122">
    <property type="entry name" value="E1-E2_ATPase"/>
    <property type="match status" value="1"/>
</dbReference>
<keyword evidence="9" id="KW-1185">Reference proteome</keyword>
<dbReference type="GO" id="GO:0016887">
    <property type="term" value="F:ATP hydrolysis activity"/>
    <property type="evidence" value="ECO:0007669"/>
    <property type="project" value="InterPro"/>
</dbReference>
<feature type="transmembrane region" description="Helical" evidence="6">
    <location>
        <begin position="744"/>
        <end position="766"/>
    </location>
</feature>
<dbReference type="GO" id="GO:0016020">
    <property type="term" value="C:membrane"/>
    <property type="evidence" value="ECO:0007669"/>
    <property type="project" value="UniProtKB-SubCell"/>
</dbReference>
<evidence type="ECO:0000259" key="7">
    <source>
        <dbReference type="Pfam" id="PF00122"/>
    </source>
</evidence>
<dbReference type="PROSITE" id="PS00154">
    <property type="entry name" value="ATPASE_E1_E2"/>
    <property type="match status" value="1"/>
</dbReference>
<name>A0A1M6G3K7_9FIRM</name>
<evidence type="ECO:0000313" key="8">
    <source>
        <dbReference type="EMBL" id="SHJ04546.1"/>
    </source>
</evidence>
<feature type="transmembrane region" description="Helical" evidence="6">
    <location>
        <begin position="591"/>
        <end position="613"/>
    </location>
</feature>
<evidence type="ECO:0000256" key="1">
    <source>
        <dbReference type="ARBA" id="ARBA00004141"/>
    </source>
</evidence>
<dbReference type="SUPFAM" id="SSF56784">
    <property type="entry name" value="HAD-like"/>
    <property type="match status" value="1"/>
</dbReference>
<dbReference type="InterPro" id="IPR018303">
    <property type="entry name" value="ATPase_P-typ_P_site"/>
</dbReference>
<dbReference type="OrthoDB" id="9760364at2"/>
<feature type="transmembrane region" description="Helical" evidence="6">
    <location>
        <begin position="214"/>
        <end position="231"/>
    </location>
</feature>
<keyword evidence="2 6" id="KW-0812">Transmembrane</keyword>
<protein>
    <submittedName>
        <fullName evidence="8">Cation-transporting ATPase E</fullName>
    </submittedName>
</protein>
<feature type="transmembrane region" description="Helical" evidence="6">
    <location>
        <begin position="717"/>
        <end position="738"/>
    </location>
</feature>
<dbReference type="AlphaFoldDB" id="A0A1M6G3K7"/>
<evidence type="ECO:0000256" key="2">
    <source>
        <dbReference type="ARBA" id="ARBA00022692"/>
    </source>
</evidence>
<dbReference type="SFLD" id="SFLDS00003">
    <property type="entry name" value="Haloacid_Dehalogenase"/>
    <property type="match status" value="1"/>
</dbReference>
<feature type="transmembrane region" description="Helical" evidence="6">
    <location>
        <begin position="243"/>
        <end position="268"/>
    </location>
</feature>
<sequence>MDEGKRPVTGLSTEEVRDRQRRGLVNEESEIRTKSIKRIIADNLFTLFNLINAVLVVCIFWVHSYKNALFFGVVLWNAFIGIFQGVKAKRVIDKLSILSIPRVKVLRDGRDMDLEMHEIVMDDIMLLNAGNQIVADCIIVEGSCEVDESLLTGESIPVYKTEGEELLSGSFIISGNVKASVIHLGKDNYAIKITQAAKYIKKPNSEIMLSTRRMIKIITVILIPVALILAYKQLFMIGQETRTAVVSVVAAIASMIPSGFILLTTIVLEISAVRLAGHNTLAQDLYCTEILARVDMLCLDKTGTITEGTLELEDVVSLDGSSPEELAYFISAYINGLEDANPTFQAIKARYPGRSALELAEVIPFSSYNKWSLASYKELGSLILGAPEYVLPGEQIDGIGEFLDEGYRVLLFARSDNFPENRCLPIGIRPVAVLLLTDTLKKDVKETLDYFEHQGVTIKIISGDNPLTVSHVAKRAGVKGWEQYIDASTLQTTEETAAAALLYTVYGRVSPQQKFELVRALKDAGYTVAMTGDGVNDVLALKEADCSIAMQSGSDAARNTSQLVLLDSNFSSMPLIVEEGRRSINNLQRSASLYLIKTMYSAILAVFFVFASLKYPFEPIQMTLIGTLTIGVPSFFLALEKNTARVKKHFLRNVFKLAVPGGILVAANVLAALTVCHYAEATHAQTGTMCTISAAIASLIMLFYISSPLRPMRGVLLAVLAAGAIVALTALGFLFDIVSLTSYLYWKVLQFGIISFMLYGIYVFIIRRIKASAQTKR</sequence>
<dbReference type="Gene3D" id="1.20.1110.10">
    <property type="entry name" value="Calcium-transporting ATPase, transmembrane domain"/>
    <property type="match status" value="1"/>
</dbReference>
<dbReference type="RefSeq" id="WP_073993493.1">
    <property type="nucleotide sequence ID" value="NZ_FQYT01000011.1"/>
</dbReference>
<accession>A0A1M6G3K7</accession>
<dbReference type="SFLD" id="SFLDF00027">
    <property type="entry name" value="p-type_atpase"/>
    <property type="match status" value="1"/>
</dbReference>
<feature type="transmembrane region" description="Helical" evidence="6">
    <location>
        <begin position="686"/>
        <end position="705"/>
    </location>
</feature>
<dbReference type="SFLD" id="SFLDG00002">
    <property type="entry name" value="C1.7:_P-type_atpase_like"/>
    <property type="match status" value="1"/>
</dbReference>
<comment type="subcellular location">
    <subcellularLocation>
        <location evidence="1">Membrane</location>
        <topology evidence="1">Multi-pass membrane protein</topology>
    </subcellularLocation>
</comment>
<evidence type="ECO:0000256" key="5">
    <source>
        <dbReference type="ARBA" id="ARBA00023136"/>
    </source>
</evidence>
<dbReference type="SUPFAM" id="SSF81653">
    <property type="entry name" value="Calcium ATPase, transduction domain A"/>
    <property type="match status" value="1"/>
</dbReference>
<gene>
    <name evidence="8" type="ORF">SAMN02745691_01243</name>
</gene>
<dbReference type="PRINTS" id="PR00120">
    <property type="entry name" value="HATPASE"/>
</dbReference>
<dbReference type="InterPro" id="IPR001757">
    <property type="entry name" value="P_typ_ATPase"/>
</dbReference>
<evidence type="ECO:0000256" key="4">
    <source>
        <dbReference type="ARBA" id="ARBA00022989"/>
    </source>
</evidence>
<evidence type="ECO:0000313" key="9">
    <source>
        <dbReference type="Proteomes" id="UP000184342"/>
    </source>
</evidence>
<keyword evidence="3" id="KW-1278">Translocase</keyword>
<dbReference type="Proteomes" id="UP000184342">
    <property type="component" value="Unassembled WGS sequence"/>
</dbReference>
<feature type="transmembrane region" description="Helical" evidence="6">
    <location>
        <begin position="68"/>
        <end position="86"/>
    </location>
</feature>
<dbReference type="GO" id="GO:0005524">
    <property type="term" value="F:ATP binding"/>
    <property type="evidence" value="ECO:0007669"/>
    <property type="project" value="InterPro"/>
</dbReference>
<proteinExistence type="predicted"/>
<dbReference type="PANTHER" id="PTHR42861">
    <property type="entry name" value="CALCIUM-TRANSPORTING ATPASE"/>
    <property type="match status" value="1"/>
</dbReference>
<feature type="transmembrane region" description="Helical" evidence="6">
    <location>
        <begin position="44"/>
        <end position="62"/>
    </location>
</feature>
<dbReference type="SUPFAM" id="SSF81665">
    <property type="entry name" value="Calcium ATPase, transmembrane domain M"/>
    <property type="match status" value="1"/>
</dbReference>
<organism evidence="8 9">
    <name type="scientific">Parasporobacterium paucivorans DSM 15970</name>
    <dbReference type="NCBI Taxonomy" id="1122934"/>
    <lineage>
        <taxon>Bacteria</taxon>
        <taxon>Bacillati</taxon>
        <taxon>Bacillota</taxon>
        <taxon>Clostridia</taxon>
        <taxon>Lachnospirales</taxon>
        <taxon>Lachnospiraceae</taxon>
        <taxon>Parasporobacterium</taxon>
    </lineage>
</organism>
<dbReference type="EMBL" id="FQYT01000011">
    <property type="protein sequence ID" value="SHJ04546.1"/>
    <property type="molecule type" value="Genomic_DNA"/>
</dbReference>
<dbReference type="NCBIfam" id="TIGR01494">
    <property type="entry name" value="ATPase_P-type"/>
    <property type="match status" value="2"/>
</dbReference>
<dbReference type="InterPro" id="IPR023214">
    <property type="entry name" value="HAD_sf"/>
</dbReference>
<dbReference type="InterPro" id="IPR023298">
    <property type="entry name" value="ATPase_P-typ_TM_dom_sf"/>
</dbReference>
<feature type="transmembrane region" description="Helical" evidence="6">
    <location>
        <begin position="659"/>
        <end position="680"/>
    </location>
</feature>
<feature type="transmembrane region" description="Helical" evidence="6">
    <location>
        <begin position="619"/>
        <end position="639"/>
    </location>
</feature>